<organism evidence="4 5">
    <name type="scientific">Lactobacillus taiwanensis</name>
    <dbReference type="NCBI Taxonomy" id="508451"/>
    <lineage>
        <taxon>Bacteria</taxon>
        <taxon>Bacillati</taxon>
        <taxon>Bacillota</taxon>
        <taxon>Bacilli</taxon>
        <taxon>Lactobacillales</taxon>
        <taxon>Lactobacillaceae</taxon>
        <taxon>Lactobacillus</taxon>
    </lineage>
</organism>
<feature type="coiled-coil region" evidence="1">
    <location>
        <begin position="524"/>
        <end position="642"/>
    </location>
</feature>
<dbReference type="PANTHER" id="PTHR41259:SF1">
    <property type="entry name" value="DOUBLE-STRAND BREAK REPAIR RAD50 ATPASE, PUTATIVE-RELATED"/>
    <property type="match status" value="1"/>
</dbReference>
<feature type="coiled-coil region" evidence="1">
    <location>
        <begin position="277"/>
        <end position="304"/>
    </location>
</feature>
<accession>A0A256LIV5</accession>
<feature type="transmembrane region" description="Helical" evidence="2">
    <location>
        <begin position="385"/>
        <end position="402"/>
    </location>
</feature>
<dbReference type="Gene3D" id="3.40.50.300">
    <property type="entry name" value="P-loop containing nucleotide triphosphate hydrolases"/>
    <property type="match status" value="2"/>
</dbReference>
<keyword evidence="2" id="KW-1133">Transmembrane helix</keyword>
<evidence type="ECO:0000256" key="1">
    <source>
        <dbReference type="SAM" id="Coils"/>
    </source>
</evidence>
<dbReference type="InterPro" id="IPR027417">
    <property type="entry name" value="P-loop_NTPase"/>
</dbReference>
<dbReference type="Pfam" id="PF13514">
    <property type="entry name" value="AAA_27"/>
    <property type="match status" value="1"/>
</dbReference>
<feature type="coiled-coil region" evidence="1">
    <location>
        <begin position="189"/>
        <end position="240"/>
    </location>
</feature>
<reference evidence="4 5" key="1">
    <citation type="submission" date="2017-04" db="EMBL/GenBank/DDBJ databases">
        <authorList>
            <person name="Afonso C.L."/>
            <person name="Miller P.J."/>
            <person name="Scott M.A."/>
            <person name="Spackman E."/>
            <person name="Goraichik I."/>
            <person name="Dimitrov K.M."/>
            <person name="Suarez D.L."/>
            <person name="Swayne D.E."/>
        </authorList>
    </citation>
    <scope>NUCLEOTIDE SEQUENCE [LARGE SCALE GENOMIC DNA]</scope>
    <source>
        <strain evidence="4 5">609q</strain>
    </source>
</reference>
<reference evidence="4 5" key="2">
    <citation type="submission" date="2017-09" db="EMBL/GenBank/DDBJ databases">
        <title>Tripartite evolution among Lactobacillus johnsonii, Lactobacillus taiwanensis, Lactobacillus reuteri and their rodent host.</title>
        <authorList>
            <person name="Wang T."/>
            <person name="Knowles S."/>
            <person name="Cheng C."/>
        </authorList>
    </citation>
    <scope>NUCLEOTIDE SEQUENCE [LARGE SCALE GENOMIC DNA]</scope>
    <source>
        <strain evidence="4 5">609q</strain>
    </source>
</reference>
<feature type="coiled-coil region" evidence="1">
    <location>
        <begin position="330"/>
        <end position="385"/>
    </location>
</feature>
<dbReference type="PANTHER" id="PTHR41259">
    <property type="entry name" value="DOUBLE-STRAND BREAK REPAIR RAD50 ATPASE, PUTATIVE-RELATED"/>
    <property type="match status" value="1"/>
</dbReference>
<comment type="caution">
    <text evidence="4">The sequence shown here is derived from an EMBL/GenBank/DDBJ whole genome shotgun (WGS) entry which is preliminary data.</text>
</comment>
<evidence type="ECO:0000259" key="3">
    <source>
        <dbReference type="Pfam" id="PF13514"/>
    </source>
</evidence>
<sequence>MMKLTQIKIIHFGKLNDVTFNLNKDLTIFLGANEAGKSTTVAFIKQVLFGFHLRTNKSPFFENYQPLDHVSPMGGSLTFEDEAGTFVLNRLYAKGDPKKGVLTVKLNGQEVPESVFFDRIQNIDGSFYTDSFIFNQDMMREINSLSQAELMEQIYFLGASQSHKLLDLRDEFNNNAQKLFKKNGRKPVINQLINQIQDQKDVLAETDNEFSNYRELEEKLNKEKAALAKSQVELASLNEQGQKVSLLMQKLTNFKQYQDLKRELKPVQFSKESYENAQAIKNKIADLTESLDSLTNQLQEVESSNTLSNKDKIRALVDHKAEILHWESESKDLARQVETANQDLQSYEQLQPEAVKLSKLPSETRTQIKSDYQELKKQKEDANNLPGILSLILLVAGIFSAIAISNLFVRFIGIMLALGSMGLFVRTRQKNNQSSRKEQTFIEKYGLNPNEIDLNNLWNEVVQIESKKQTLEQLTQEQKTLNEKVKNFIQELNPFIQGKAQTFSDIINLLNSLQKLLDQNYLAQQRLNDLAVQLQERKNQLAKNKIELSNIFAKNKVTNFDEFSDLKKQAEAQEQLKLKVDALQNDLQEDLAQLEKVAQDPSALSKEKQEIEAQISQKQGQINTLHAESAKLENQMNILANSDKYFAEKQKLSDLESLLAENVKDYLANLLTSNWIARGLDLASNERFPKMLEDAKKYFTLLTGGRYVDINLDKQLKVKRADGKKFDVEYLSRGTSEQLYFALKLAFVEQVSDKIELPILIDDAFVNFDAQRTNYIVKLLEELAKKTQVLIFTARKDLVEKLTIYPIRVEKLTIYPIRIEKE</sequence>
<feature type="domain" description="YhaN AAA" evidence="3">
    <location>
        <begin position="2"/>
        <end position="205"/>
    </location>
</feature>
<dbReference type="SUPFAM" id="SSF52540">
    <property type="entry name" value="P-loop containing nucleoside triphosphate hydrolases"/>
    <property type="match status" value="1"/>
</dbReference>
<dbReference type="EMBL" id="NGNX01000011">
    <property type="protein sequence ID" value="OYR92402.1"/>
    <property type="molecule type" value="Genomic_DNA"/>
</dbReference>
<evidence type="ECO:0000256" key="2">
    <source>
        <dbReference type="SAM" id="Phobius"/>
    </source>
</evidence>
<keyword evidence="1" id="KW-0175">Coiled coil</keyword>
<dbReference type="AlphaFoldDB" id="A0A256LIV5"/>
<gene>
    <name evidence="4" type="ORF">CBF70_05105</name>
</gene>
<dbReference type="InterPro" id="IPR038734">
    <property type="entry name" value="YhaN_AAA"/>
</dbReference>
<keyword evidence="2" id="KW-0812">Transmembrane</keyword>
<proteinExistence type="predicted"/>
<name>A0A256LIV5_9LACO</name>
<dbReference type="Proteomes" id="UP000215828">
    <property type="component" value="Unassembled WGS sequence"/>
</dbReference>
<protein>
    <submittedName>
        <fullName evidence="4">DNA repair protein</fullName>
    </submittedName>
</protein>
<evidence type="ECO:0000313" key="5">
    <source>
        <dbReference type="Proteomes" id="UP000215828"/>
    </source>
</evidence>
<feature type="coiled-coil region" evidence="1">
    <location>
        <begin position="464"/>
        <end position="491"/>
    </location>
</feature>
<evidence type="ECO:0000313" key="4">
    <source>
        <dbReference type="EMBL" id="OYR92402.1"/>
    </source>
</evidence>
<keyword evidence="2" id="KW-0472">Membrane</keyword>